<gene>
    <name evidence="1" type="ORF">NZ698_16290</name>
</gene>
<dbReference type="Proteomes" id="UP001208649">
    <property type="component" value="Unassembled WGS sequence"/>
</dbReference>
<dbReference type="RefSeq" id="WP_263004271.1">
    <property type="nucleotide sequence ID" value="NZ_JAOTEM010000005.1"/>
</dbReference>
<reference evidence="2" key="1">
    <citation type="submission" date="2023-07" db="EMBL/GenBank/DDBJ databases">
        <title>Chryseobacterium sp. strain PBS4-4 Genome sequencing and assembly.</title>
        <authorList>
            <person name="Jung Y."/>
        </authorList>
    </citation>
    <scope>NUCLEOTIDE SEQUENCE [LARGE SCALE GENOMIC DNA]</scope>
    <source>
        <strain evidence="2">PBS4-4</strain>
    </source>
</reference>
<dbReference type="EMBL" id="JAOTEM010000005">
    <property type="protein sequence ID" value="MCU7618756.1"/>
    <property type="molecule type" value="Genomic_DNA"/>
</dbReference>
<keyword evidence="2" id="KW-1185">Reference proteome</keyword>
<organism evidence="1 2">
    <name type="scientific">Chryseobacterium edaphi</name>
    <dbReference type="NCBI Taxonomy" id="2976532"/>
    <lineage>
        <taxon>Bacteria</taxon>
        <taxon>Pseudomonadati</taxon>
        <taxon>Bacteroidota</taxon>
        <taxon>Flavobacteriia</taxon>
        <taxon>Flavobacteriales</taxon>
        <taxon>Weeksellaceae</taxon>
        <taxon>Chryseobacterium group</taxon>
        <taxon>Chryseobacterium</taxon>
    </lineage>
</organism>
<accession>A0ABT2W961</accession>
<evidence type="ECO:0000313" key="2">
    <source>
        <dbReference type="Proteomes" id="UP001208649"/>
    </source>
</evidence>
<protein>
    <submittedName>
        <fullName evidence="1">Uncharacterized protein</fullName>
    </submittedName>
</protein>
<proteinExistence type="predicted"/>
<evidence type="ECO:0000313" key="1">
    <source>
        <dbReference type="EMBL" id="MCU7618756.1"/>
    </source>
</evidence>
<comment type="caution">
    <text evidence="1">The sequence shown here is derived from an EMBL/GenBank/DDBJ whole genome shotgun (WGS) entry which is preliminary data.</text>
</comment>
<name>A0ABT2W961_9FLAO</name>
<sequence>MNTFRGYYDITDKITEDGYKFINENFLINPNPMTFKYKELLWIKENLYEFIKKSYPAISKKTLDEIQTITVDEIKLRPYIFTTYYHTFDEDTYLLKIIDTTNTIYNIYIIKYQTMEGVYKNDELIDHELVKKVRFENERWYRNFFSNEDDYNKNKYSDNKTESTEEKNSNSRYNTLLHEKEKEIYKTFEGKSYTSEEWKIFEEEQYKIYNEKRNKKGFWDNLFG</sequence>